<evidence type="ECO:0008006" key="3">
    <source>
        <dbReference type="Google" id="ProtNLM"/>
    </source>
</evidence>
<dbReference type="PANTHER" id="PTHR36035:SF1">
    <property type="entry name" value="PROTEIN DISULFIDE-ISOMERASE SCO2"/>
    <property type="match status" value="1"/>
</dbReference>
<proteinExistence type="predicted"/>
<protein>
    <recommendedName>
        <fullName evidence="3">Protein disulfide-isomerase SCO2</fullName>
    </recommendedName>
</protein>
<dbReference type="PANTHER" id="PTHR36035">
    <property type="entry name" value="PROTEIN DISULFIDE-ISOMERASE SCO2"/>
    <property type="match status" value="1"/>
</dbReference>
<accession>A0A2Z7C9P8</accession>
<gene>
    <name evidence="1" type="ORF">F511_10297</name>
</gene>
<dbReference type="AlphaFoldDB" id="A0A2Z7C9P8"/>
<reference evidence="1 2" key="1">
    <citation type="journal article" date="2015" name="Proc. Natl. Acad. Sci. U.S.A.">
        <title>The resurrection genome of Boea hygrometrica: A blueprint for survival of dehydration.</title>
        <authorList>
            <person name="Xiao L."/>
            <person name="Yang G."/>
            <person name="Zhang L."/>
            <person name="Yang X."/>
            <person name="Zhao S."/>
            <person name="Ji Z."/>
            <person name="Zhou Q."/>
            <person name="Hu M."/>
            <person name="Wang Y."/>
            <person name="Chen M."/>
            <person name="Xu Y."/>
            <person name="Jin H."/>
            <person name="Xiao X."/>
            <person name="Hu G."/>
            <person name="Bao F."/>
            <person name="Hu Y."/>
            <person name="Wan P."/>
            <person name="Li L."/>
            <person name="Deng X."/>
            <person name="Kuang T."/>
            <person name="Xiang C."/>
            <person name="Zhu J.K."/>
            <person name="Oliver M.J."/>
            <person name="He Y."/>
        </authorList>
    </citation>
    <scope>NUCLEOTIDE SEQUENCE [LARGE SCALE GENOMIC DNA]</scope>
    <source>
        <strain evidence="2">cv. XS01</strain>
    </source>
</reference>
<keyword evidence="2" id="KW-1185">Reference proteome</keyword>
<evidence type="ECO:0000313" key="2">
    <source>
        <dbReference type="Proteomes" id="UP000250235"/>
    </source>
</evidence>
<name>A0A2Z7C9P8_9LAMI</name>
<dbReference type="InterPro" id="IPR037477">
    <property type="entry name" value="SCO2"/>
</dbReference>
<dbReference type="OrthoDB" id="2018364at2759"/>
<sequence length="231" mass="26026">MLPLNPSSISSLPRPQILPFPPVFAPLPRTTDAFSFRCRASAENIAPRWWFNFPVAPDASAVFGRIGQGLSENIGATIASNSNSKNTKINAKENWSRDRESYLTDNGDVLPLPMTYPNSSPVSPEEIEKRLKCDPEIQDCKPVVYEWTGKCRSCQGTGLVTYYSKRGKKTICKCIPCVGVGIVFLNHGMFYFLPRLYLILYSWSKKIAKYRLLCVKKLSMAVNHLGHWWSS</sequence>
<dbReference type="Proteomes" id="UP000250235">
    <property type="component" value="Unassembled WGS sequence"/>
</dbReference>
<dbReference type="EMBL" id="KQ999821">
    <property type="protein sequence ID" value="KZV41163.1"/>
    <property type="molecule type" value="Genomic_DNA"/>
</dbReference>
<evidence type="ECO:0000313" key="1">
    <source>
        <dbReference type="EMBL" id="KZV41163.1"/>
    </source>
</evidence>
<organism evidence="1 2">
    <name type="scientific">Dorcoceras hygrometricum</name>
    <dbReference type="NCBI Taxonomy" id="472368"/>
    <lineage>
        <taxon>Eukaryota</taxon>
        <taxon>Viridiplantae</taxon>
        <taxon>Streptophyta</taxon>
        <taxon>Embryophyta</taxon>
        <taxon>Tracheophyta</taxon>
        <taxon>Spermatophyta</taxon>
        <taxon>Magnoliopsida</taxon>
        <taxon>eudicotyledons</taxon>
        <taxon>Gunneridae</taxon>
        <taxon>Pentapetalae</taxon>
        <taxon>asterids</taxon>
        <taxon>lamiids</taxon>
        <taxon>Lamiales</taxon>
        <taxon>Gesneriaceae</taxon>
        <taxon>Didymocarpoideae</taxon>
        <taxon>Trichosporeae</taxon>
        <taxon>Loxocarpinae</taxon>
        <taxon>Dorcoceras</taxon>
    </lineage>
</organism>